<proteinExistence type="inferred from homology"/>
<dbReference type="InterPro" id="IPR029021">
    <property type="entry name" value="Prot-tyrosine_phosphatase-like"/>
</dbReference>
<feature type="region of interest" description="Disordered" evidence="5">
    <location>
        <begin position="790"/>
        <end position="817"/>
    </location>
</feature>
<dbReference type="OrthoDB" id="2017893at2759"/>
<dbReference type="STRING" id="1291518.A0A0D9PAS5"/>
<feature type="region of interest" description="Disordered" evidence="5">
    <location>
        <begin position="887"/>
        <end position="909"/>
    </location>
</feature>
<dbReference type="Proteomes" id="UP000054544">
    <property type="component" value="Unassembled WGS sequence"/>
</dbReference>
<evidence type="ECO:0000256" key="1">
    <source>
        <dbReference type="ARBA" id="ARBA00008601"/>
    </source>
</evidence>
<dbReference type="GO" id="GO:0008138">
    <property type="term" value="F:protein tyrosine/serine/threonine phosphatase activity"/>
    <property type="evidence" value="ECO:0007669"/>
    <property type="project" value="TreeGrafter"/>
</dbReference>
<feature type="region of interest" description="Disordered" evidence="5">
    <location>
        <begin position="302"/>
        <end position="353"/>
    </location>
</feature>
<evidence type="ECO:0000313" key="7">
    <source>
        <dbReference type="EMBL" id="KJK83176.1"/>
    </source>
</evidence>
<feature type="region of interest" description="Disordered" evidence="5">
    <location>
        <begin position="693"/>
        <end position="719"/>
    </location>
</feature>
<dbReference type="SUPFAM" id="SSF52799">
    <property type="entry name" value="(Phosphotyrosine protein) phosphatases II"/>
    <property type="match status" value="1"/>
</dbReference>
<dbReference type="PROSITE" id="PS50056">
    <property type="entry name" value="TYR_PHOSPHATASE_2"/>
    <property type="match status" value="1"/>
</dbReference>
<dbReference type="InterPro" id="IPR000387">
    <property type="entry name" value="Tyr_Pase_dom"/>
</dbReference>
<keyword evidence="8" id="KW-1185">Reference proteome</keyword>
<dbReference type="EMBL" id="KE384721">
    <property type="protein sequence ID" value="KJK83176.1"/>
    <property type="molecule type" value="Genomic_DNA"/>
</dbReference>
<accession>A0A0D9PAS5</accession>
<evidence type="ECO:0000313" key="8">
    <source>
        <dbReference type="Proteomes" id="UP000054544"/>
    </source>
</evidence>
<dbReference type="InterPro" id="IPR057026">
    <property type="entry name" value="Znf-C2H2_ascomycetes"/>
</dbReference>
<sequence>MAFPPQYREPPPSLPSILSSGPGRYNMHRDMQFSGSPAISIPGLDPKDDVPPPLPPPRHLPFLEGSANPEDSKKESLDRFSSSTHSGYGSMHPGSFMDERPSYKRRGTGSSTNGDEGYASYTATERFVAAASHDTRDSRPTEFLHHSKFHFQTAADLHGDSMKKKLDPIRTFDRLPRSATSSALSEQVRRQPDRRAPTLSMPVQLPIHTRSLLDSPARMTDTPIFSAVSPRSGPFRHFLGDPRFAKDGSDYDQSPRGRSQRNNSDDASSTQGSYDFTGVEDMEIDEATSPKRLHPDEAYASVGHKRRAASPPAGDSLLHGVSSDIRRRELGSRGSPTPRLTVMPQASSLSSMSSAAISRSNSYISTMSITPSSVTTATSFGRRSPGAASPGAVSPTSCNSPYTTPASLNHSPRNSVSGRGNTHGRTISGTSPRKLTDIQKPAGSKVQPVLMCECCPKKPKKFDTAEELSAHEAEKQTRSMFADIRGRVQHFPAMIVRFMIRQPVPGKPILAAIVVKIFFAQVEDLGAFRLVSRRRSLYQPAYQSTNPWQISLVLNSQSEKTRKTNELDPPNDREPLRQWDNFGHQLDDQELRQLKNSIAEMALSRIEGQDNLYVGGIWALRRSDTLTEKGITHVLSVVGFSPDSLKNFKDEPWSEYGKQFHHLLIDIDDVDESNLLAELPKAVKFIDEGLRGPRNRNTSSASDHAESQGGTVRDGSGESGIVDEGLERLKISSPNSTAESTGAVSQAGGVFVHCAAGKSRSVSIVVAYLLWRYPNRFDANVVPASAYGNVSSKKNSGASAAHSSKPSASRSRSRKETAEEAVELALGLIRRTRPMAEPNDGFMQQLALWWEMGCPDDVETHPLYQRWAYKREVEEHVAVGQAPSRLRFEDEEPSATATRAAAAAGGGGGGDTQLTLRCKKCRRTLATAPFINKHVASGSSKTFDPRQPCPHYFVEPLSWMRRELEKGELNGRLSCPNERCGAAVGRYDWKGLRCACGGWVTPGLSLQRARVDEEMRRNHGAVGRGQGPGLSEFAKNMGIRMPPGSGRGGGNL</sequence>
<feature type="domain" description="Tyrosine specific protein phosphatases" evidence="6">
    <location>
        <begin position="723"/>
        <end position="794"/>
    </location>
</feature>
<evidence type="ECO:0000256" key="2">
    <source>
        <dbReference type="ARBA" id="ARBA00013064"/>
    </source>
</evidence>
<feature type="compositionally biased region" description="Basic and acidic residues" evidence="5">
    <location>
        <begin position="187"/>
        <end position="196"/>
    </location>
</feature>
<dbReference type="PANTHER" id="PTHR45848">
    <property type="entry name" value="DUAL SPECIFICITY PROTEIN PHOSPHATASE 12 FAMILY MEMBER"/>
    <property type="match status" value="1"/>
</dbReference>
<feature type="compositionally biased region" description="Basic and acidic residues" evidence="5">
    <location>
        <begin position="238"/>
        <end position="255"/>
    </location>
</feature>
<dbReference type="GO" id="GO:0005634">
    <property type="term" value="C:nucleus"/>
    <property type="evidence" value="ECO:0007669"/>
    <property type="project" value="TreeGrafter"/>
</dbReference>
<reference evidence="8" key="1">
    <citation type="journal article" date="2014" name="BMC Genomics">
        <title>The genome sequence of the biocontrol fungus Metarhizium anisopliae and comparative genomics of Metarhizium species.</title>
        <authorList>
            <person name="Pattemore J.A."/>
            <person name="Hane J.K."/>
            <person name="Williams A.H."/>
            <person name="Wilson B.A."/>
            <person name="Stodart B.J."/>
            <person name="Ash G.J."/>
        </authorList>
    </citation>
    <scope>NUCLEOTIDE SEQUENCE [LARGE SCALE GENOMIC DNA]</scope>
    <source>
        <strain evidence="8">BRIP 53293</strain>
    </source>
</reference>
<feature type="compositionally biased region" description="Polar residues" evidence="5">
    <location>
        <begin position="256"/>
        <end position="274"/>
    </location>
</feature>
<organism evidence="7 8">
    <name type="scientific">Metarhizium anisopliae BRIP 53293</name>
    <dbReference type="NCBI Taxonomy" id="1291518"/>
    <lineage>
        <taxon>Eukaryota</taxon>
        <taxon>Fungi</taxon>
        <taxon>Dikarya</taxon>
        <taxon>Ascomycota</taxon>
        <taxon>Pezizomycotina</taxon>
        <taxon>Sordariomycetes</taxon>
        <taxon>Hypocreomycetidae</taxon>
        <taxon>Hypocreales</taxon>
        <taxon>Clavicipitaceae</taxon>
        <taxon>Metarhizium</taxon>
    </lineage>
</organism>
<feature type="region of interest" description="Disordered" evidence="5">
    <location>
        <begin position="177"/>
        <end position="199"/>
    </location>
</feature>
<dbReference type="AlphaFoldDB" id="A0A0D9PAS5"/>
<evidence type="ECO:0000259" key="6">
    <source>
        <dbReference type="PROSITE" id="PS50056"/>
    </source>
</evidence>
<comment type="similarity">
    <text evidence="1">Belongs to the protein-tyrosine phosphatase family. Non-receptor class dual specificity subfamily.</text>
</comment>
<dbReference type="SMART" id="SM00195">
    <property type="entry name" value="DSPc"/>
    <property type="match status" value="1"/>
</dbReference>
<gene>
    <name evidence="7" type="ORF">H634G_01305</name>
</gene>
<dbReference type="Pfam" id="PF24537">
    <property type="entry name" value="zf-C2H2_fungi"/>
    <property type="match status" value="1"/>
</dbReference>
<dbReference type="GO" id="GO:0004725">
    <property type="term" value="F:protein tyrosine phosphatase activity"/>
    <property type="evidence" value="ECO:0007669"/>
    <property type="project" value="UniProtKB-EC"/>
</dbReference>
<keyword evidence="4" id="KW-0904">Protein phosphatase</keyword>
<evidence type="ECO:0000256" key="4">
    <source>
        <dbReference type="ARBA" id="ARBA00022912"/>
    </source>
</evidence>
<protein>
    <recommendedName>
        <fullName evidence="2">protein-tyrosine-phosphatase</fullName>
        <ecNumber evidence="2">3.1.3.48</ecNumber>
    </recommendedName>
</protein>
<feature type="region of interest" description="Disordered" evidence="5">
    <location>
        <begin position="1"/>
        <end position="118"/>
    </location>
</feature>
<dbReference type="InterPro" id="IPR020422">
    <property type="entry name" value="TYR_PHOSPHATASE_DUAL_dom"/>
</dbReference>
<dbReference type="Gene3D" id="3.90.190.10">
    <property type="entry name" value="Protein tyrosine phosphatase superfamily"/>
    <property type="match status" value="1"/>
</dbReference>
<dbReference type="PANTHER" id="PTHR45848:SF4">
    <property type="entry name" value="DUAL SPECIFICITY PROTEIN PHOSPHATASE 12"/>
    <property type="match status" value="1"/>
</dbReference>
<feature type="region of interest" description="Disordered" evidence="5">
    <location>
        <begin position="375"/>
        <end position="438"/>
    </location>
</feature>
<feature type="region of interest" description="Disordered" evidence="5">
    <location>
        <begin position="223"/>
        <end position="278"/>
    </location>
</feature>
<evidence type="ECO:0000256" key="3">
    <source>
        <dbReference type="ARBA" id="ARBA00022801"/>
    </source>
</evidence>
<dbReference type="EC" id="3.1.3.48" evidence="2"/>
<feature type="compositionally biased region" description="Low complexity" evidence="5">
    <location>
        <begin position="796"/>
        <end position="810"/>
    </location>
</feature>
<feature type="compositionally biased region" description="Polar residues" evidence="5">
    <location>
        <begin position="394"/>
        <end position="433"/>
    </location>
</feature>
<name>A0A0D9PAS5_METAN</name>
<evidence type="ECO:0000256" key="5">
    <source>
        <dbReference type="SAM" id="MobiDB-lite"/>
    </source>
</evidence>
<keyword evidence="3" id="KW-0378">Hydrolase</keyword>